<accession>A0ABP7VK92</accession>
<protein>
    <submittedName>
        <fullName evidence="4">TetR family transcriptional regulator</fullName>
    </submittedName>
</protein>
<reference evidence="5" key="1">
    <citation type="journal article" date="2019" name="Int. J. Syst. Evol. Microbiol.">
        <title>The Global Catalogue of Microorganisms (GCM) 10K type strain sequencing project: providing services to taxonomists for standard genome sequencing and annotation.</title>
        <authorList>
            <consortium name="The Broad Institute Genomics Platform"/>
            <consortium name="The Broad Institute Genome Sequencing Center for Infectious Disease"/>
            <person name="Wu L."/>
            <person name="Ma J."/>
        </authorList>
    </citation>
    <scope>NUCLEOTIDE SEQUENCE [LARGE SCALE GENOMIC DNA]</scope>
    <source>
        <strain evidence="5">JCM 17250</strain>
    </source>
</reference>
<feature type="domain" description="HTH tetR-type" evidence="3">
    <location>
        <begin position="11"/>
        <end position="71"/>
    </location>
</feature>
<dbReference type="Pfam" id="PF00440">
    <property type="entry name" value="TetR_N"/>
    <property type="match status" value="1"/>
</dbReference>
<dbReference type="InterPro" id="IPR009057">
    <property type="entry name" value="Homeodomain-like_sf"/>
</dbReference>
<sequence length="206" mass="24101">MPKQTFFNLDDQKKETLIAALKEEFSRASVHDASVANIVKLAQIPRGSFYQYFYDKEDAFLFLLSLYGDENKRYFTDQLELSNGDLFASFLFMFKRMISELVNGNQYHFFRNAFLNMNHKMEQAFTRNLKDDDFGTEVKNIAKWIKKGPLAVESEKELEHVFKILTAVTFQNIIHAFAQQLTVEEACHNYQVELNMLKHGLLKKTD</sequence>
<comment type="caution">
    <text evidence="4">The sequence shown here is derived from an EMBL/GenBank/DDBJ whole genome shotgun (WGS) entry which is preliminary data.</text>
</comment>
<name>A0ABP7VK92_9BACI</name>
<evidence type="ECO:0000259" key="3">
    <source>
        <dbReference type="PROSITE" id="PS50977"/>
    </source>
</evidence>
<evidence type="ECO:0000256" key="2">
    <source>
        <dbReference type="PROSITE-ProRule" id="PRU00335"/>
    </source>
</evidence>
<dbReference type="PROSITE" id="PS50977">
    <property type="entry name" value="HTH_TETR_2"/>
    <property type="match status" value="1"/>
</dbReference>
<keyword evidence="5" id="KW-1185">Reference proteome</keyword>
<dbReference type="Pfam" id="PF17924">
    <property type="entry name" value="TetR_C_19"/>
    <property type="match status" value="1"/>
</dbReference>
<organism evidence="4 5">
    <name type="scientific">Amphibacillus indicireducens</name>
    <dbReference type="NCBI Taxonomy" id="1076330"/>
    <lineage>
        <taxon>Bacteria</taxon>
        <taxon>Bacillati</taxon>
        <taxon>Bacillota</taxon>
        <taxon>Bacilli</taxon>
        <taxon>Bacillales</taxon>
        <taxon>Bacillaceae</taxon>
        <taxon>Amphibacillus</taxon>
    </lineage>
</organism>
<dbReference type="InterPro" id="IPR001647">
    <property type="entry name" value="HTH_TetR"/>
</dbReference>
<evidence type="ECO:0000313" key="4">
    <source>
        <dbReference type="EMBL" id="GAA4069086.1"/>
    </source>
</evidence>
<gene>
    <name evidence="4" type="ORF">GCM10022410_13730</name>
</gene>
<dbReference type="Gene3D" id="1.10.357.10">
    <property type="entry name" value="Tetracycline Repressor, domain 2"/>
    <property type="match status" value="1"/>
</dbReference>
<evidence type="ECO:0000256" key="1">
    <source>
        <dbReference type="ARBA" id="ARBA00023125"/>
    </source>
</evidence>
<dbReference type="SUPFAM" id="SSF46689">
    <property type="entry name" value="Homeodomain-like"/>
    <property type="match status" value="1"/>
</dbReference>
<dbReference type="EMBL" id="BAABDL010000072">
    <property type="protein sequence ID" value="GAA4069086.1"/>
    <property type="molecule type" value="Genomic_DNA"/>
</dbReference>
<evidence type="ECO:0000313" key="5">
    <source>
        <dbReference type="Proteomes" id="UP001501734"/>
    </source>
</evidence>
<keyword evidence="1 2" id="KW-0238">DNA-binding</keyword>
<feature type="DNA-binding region" description="H-T-H motif" evidence="2">
    <location>
        <begin position="34"/>
        <end position="53"/>
    </location>
</feature>
<dbReference type="RefSeq" id="WP_344911618.1">
    <property type="nucleotide sequence ID" value="NZ_BAABDL010000072.1"/>
</dbReference>
<proteinExistence type="predicted"/>
<dbReference type="Proteomes" id="UP001501734">
    <property type="component" value="Unassembled WGS sequence"/>
</dbReference>